<dbReference type="EMBL" id="FNNU01000006">
    <property type="protein sequence ID" value="SDX79465.1"/>
    <property type="molecule type" value="Genomic_DNA"/>
</dbReference>
<accession>A0A1H3ELJ2</accession>
<dbReference type="STRING" id="1007099.SAMN05216287_3773"/>
<dbReference type="Proteomes" id="UP000243778">
    <property type="component" value="Unassembled WGS sequence"/>
</dbReference>
<gene>
    <name evidence="1" type="ORF">SAMN05216287_3773</name>
</gene>
<keyword evidence="2" id="KW-1185">Reference proteome</keyword>
<proteinExistence type="predicted"/>
<name>A0A1H3ELJ2_9PSED</name>
<evidence type="ECO:0000313" key="2">
    <source>
        <dbReference type="Proteomes" id="UP000243778"/>
    </source>
</evidence>
<organism evidence="1 2">
    <name type="scientific">Pseudomonas kuykendallii</name>
    <dbReference type="NCBI Taxonomy" id="1007099"/>
    <lineage>
        <taxon>Bacteria</taxon>
        <taxon>Pseudomonadati</taxon>
        <taxon>Pseudomonadota</taxon>
        <taxon>Gammaproteobacteria</taxon>
        <taxon>Pseudomonadales</taxon>
        <taxon>Pseudomonadaceae</taxon>
        <taxon>Pseudomonas</taxon>
    </lineage>
</organism>
<dbReference type="OrthoDB" id="7030191at2"/>
<sequence length="207" mass="22523">MNTSSPRHTAESRDQVLVAHAAEMIARTSFSQDHFAHALNRELYRLVPVRAAEKGVPDLQAMDKTGDAAAYLTKAGAWLKKVQRWLGGDVELPAWVEEAWVQALDAEYRERCLNELAARHGLIGARAAGTEGCPINAFGQLVVRLGEVVEHAGAVLADGKIDASDLPLLPNAIAALLAVESRAHEMRRRMENELAAHRGVNTLHVVS</sequence>
<dbReference type="RefSeq" id="WP_090231187.1">
    <property type="nucleotide sequence ID" value="NZ_FNNU01000006.1"/>
</dbReference>
<protein>
    <submittedName>
        <fullName evidence="1">Uncharacterized protein</fullName>
    </submittedName>
</protein>
<dbReference type="AlphaFoldDB" id="A0A1H3ELJ2"/>
<evidence type="ECO:0000313" key="1">
    <source>
        <dbReference type="EMBL" id="SDX79465.1"/>
    </source>
</evidence>
<reference evidence="2" key="1">
    <citation type="submission" date="2016-10" db="EMBL/GenBank/DDBJ databases">
        <authorList>
            <person name="Varghese N."/>
            <person name="Submissions S."/>
        </authorList>
    </citation>
    <scope>NUCLEOTIDE SEQUENCE [LARGE SCALE GENOMIC DNA]</scope>
    <source>
        <strain evidence="2">NRRL B-59562</strain>
    </source>
</reference>